<evidence type="ECO:0000256" key="4">
    <source>
        <dbReference type="ARBA" id="ARBA00023136"/>
    </source>
</evidence>
<dbReference type="Pfam" id="PF03544">
    <property type="entry name" value="TonB_C"/>
    <property type="match status" value="1"/>
</dbReference>
<dbReference type="InterPro" id="IPR006260">
    <property type="entry name" value="TonB/TolA_C"/>
</dbReference>
<comment type="subcellular location">
    <subcellularLocation>
        <location evidence="1">Membrane</location>
        <topology evidence="1">Single-pass membrane protein</topology>
    </subcellularLocation>
</comment>
<evidence type="ECO:0000256" key="3">
    <source>
        <dbReference type="ARBA" id="ARBA00022989"/>
    </source>
</evidence>
<dbReference type="NCBIfam" id="TIGR01352">
    <property type="entry name" value="tonB_Cterm"/>
    <property type="match status" value="1"/>
</dbReference>
<dbReference type="Proteomes" id="UP000317778">
    <property type="component" value="Unassembled WGS sequence"/>
</dbReference>
<dbReference type="PROSITE" id="PS51257">
    <property type="entry name" value="PROKAR_LIPOPROTEIN"/>
    <property type="match status" value="1"/>
</dbReference>
<keyword evidence="3" id="KW-1133">Transmembrane helix</keyword>
<dbReference type="AlphaFoldDB" id="A0A532V6X1"/>
<feature type="domain" description="TonB C-terminal" evidence="6">
    <location>
        <begin position="405"/>
        <end position="479"/>
    </location>
</feature>
<dbReference type="SUPFAM" id="SSF74653">
    <property type="entry name" value="TolA/TonB C-terminal domain"/>
    <property type="match status" value="1"/>
</dbReference>
<reference evidence="7 8" key="1">
    <citation type="submission" date="2017-06" db="EMBL/GenBank/DDBJ databases">
        <title>Novel microbial phyla capable of carbon fixation and sulfur reduction in deep-sea sediments.</title>
        <authorList>
            <person name="Huang J."/>
            <person name="Baker B."/>
            <person name="Wang Y."/>
        </authorList>
    </citation>
    <scope>NUCLEOTIDE SEQUENCE [LARGE SCALE GENOMIC DNA]</scope>
    <source>
        <strain evidence="7">B3_TA06</strain>
    </source>
</reference>
<evidence type="ECO:0000313" key="8">
    <source>
        <dbReference type="Proteomes" id="UP000317778"/>
    </source>
</evidence>
<proteinExistence type="predicted"/>
<gene>
    <name evidence="7" type="ORF">CEE36_05505</name>
</gene>
<dbReference type="EMBL" id="NJBO01000007">
    <property type="protein sequence ID" value="TKJ42944.1"/>
    <property type="molecule type" value="Genomic_DNA"/>
</dbReference>
<dbReference type="InterPro" id="IPR037682">
    <property type="entry name" value="TonB_C"/>
</dbReference>
<feature type="compositionally biased region" description="Polar residues" evidence="5">
    <location>
        <begin position="378"/>
        <end position="390"/>
    </location>
</feature>
<feature type="region of interest" description="Disordered" evidence="5">
    <location>
        <begin position="371"/>
        <end position="390"/>
    </location>
</feature>
<evidence type="ECO:0000256" key="2">
    <source>
        <dbReference type="ARBA" id="ARBA00022692"/>
    </source>
</evidence>
<evidence type="ECO:0000313" key="7">
    <source>
        <dbReference type="EMBL" id="TKJ42944.1"/>
    </source>
</evidence>
<protein>
    <recommendedName>
        <fullName evidence="6">TonB C-terminal domain-containing protein</fullName>
    </recommendedName>
</protein>
<dbReference type="GO" id="GO:0055085">
    <property type="term" value="P:transmembrane transport"/>
    <property type="evidence" value="ECO:0007669"/>
    <property type="project" value="InterPro"/>
</dbReference>
<dbReference type="Gene3D" id="3.30.1150.10">
    <property type="match status" value="1"/>
</dbReference>
<accession>A0A532V6X1</accession>
<dbReference type="GO" id="GO:0016020">
    <property type="term" value="C:membrane"/>
    <property type="evidence" value="ECO:0007669"/>
    <property type="project" value="UniProtKB-SubCell"/>
</dbReference>
<sequence>MKIHLRHGLVLGTAVLVTITGCPTEPLTREEYTCVKRVLRREFLIEESLSEGARLGPGYESRLKQAIVDIPRRLCRSQGLSFLAFDKAHERFGREGLSYIRESREFLRLFLGSQEDNKGKADPAQIERIYRLAFDLGLPIPDAFLPIEVTKEGEVLIHEEFVSGPGESRNLMQVEDRLGEYPFYVVQLLFDPQAYAASLFKIAGGIPSAEEFNISDSFSNPLMVMVFPEVSEADRNIPCIAQRYFDLEYLLASPDLTVFIELKPDQPVFLNSEPTQNEYLDPLIERLLQRSRYKTVIISATDEVSFGRLLWATHLAQGREAHRIALVQAELIKGKKPEIRTEEILSRPPLGWRGEVPDNGWGPMGPPIRPQIPDTKPKASQTSSIPKSSFTLEGDVSATDIVKSPQPEFPRWAQERGLSDVTIMVQFRVDKDGNVLPTMLAVRSTGYTNWDNEVKETLARWKFKPAQVSKRIATITFHFYLR</sequence>
<keyword evidence="4" id="KW-0472">Membrane</keyword>
<evidence type="ECO:0000256" key="1">
    <source>
        <dbReference type="ARBA" id="ARBA00004167"/>
    </source>
</evidence>
<evidence type="ECO:0000256" key="5">
    <source>
        <dbReference type="SAM" id="MobiDB-lite"/>
    </source>
</evidence>
<organism evidence="7 8">
    <name type="scientific">candidate division TA06 bacterium B3_TA06</name>
    <dbReference type="NCBI Taxonomy" id="2012487"/>
    <lineage>
        <taxon>Bacteria</taxon>
        <taxon>Bacteria division TA06</taxon>
    </lineage>
</organism>
<keyword evidence="2" id="KW-0812">Transmembrane</keyword>
<name>A0A532V6X1_UNCT6</name>
<comment type="caution">
    <text evidence="7">The sequence shown here is derived from an EMBL/GenBank/DDBJ whole genome shotgun (WGS) entry which is preliminary data.</text>
</comment>
<evidence type="ECO:0000259" key="6">
    <source>
        <dbReference type="Pfam" id="PF03544"/>
    </source>
</evidence>